<dbReference type="GO" id="GO:0005737">
    <property type="term" value="C:cytoplasm"/>
    <property type="evidence" value="ECO:0007669"/>
    <property type="project" value="TreeGrafter"/>
</dbReference>
<proteinExistence type="predicted"/>
<comment type="caution">
    <text evidence="1">The sequence shown here is derived from an EMBL/GenBank/DDBJ whole genome shotgun (WGS) entry which is preliminary data.</text>
</comment>
<dbReference type="OrthoDB" id="26523at2759"/>
<name>A0A2A2L5E3_9BILA</name>
<dbReference type="GO" id="GO:0004725">
    <property type="term" value="F:protein tyrosine phosphatase activity"/>
    <property type="evidence" value="ECO:0007669"/>
    <property type="project" value="TreeGrafter"/>
</dbReference>
<protein>
    <submittedName>
        <fullName evidence="1">Uncharacterized protein</fullName>
    </submittedName>
</protein>
<dbReference type="GO" id="GO:0005634">
    <property type="term" value="C:nucleus"/>
    <property type="evidence" value="ECO:0007669"/>
    <property type="project" value="TreeGrafter"/>
</dbReference>
<accession>A0A2A2L5E3</accession>
<dbReference type="EMBL" id="LIAE01007180">
    <property type="protein sequence ID" value="PAV81412.1"/>
    <property type="molecule type" value="Genomic_DNA"/>
</dbReference>
<dbReference type="PANTHER" id="PTHR10828:SF76">
    <property type="entry name" value="M-PHASE INDUCER PHOSPHATASE"/>
    <property type="match status" value="1"/>
</dbReference>
<dbReference type="AlphaFoldDB" id="A0A2A2L5E3"/>
<reference evidence="1 2" key="1">
    <citation type="journal article" date="2017" name="Curr. Biol.">
        <title>Genome architecture and evolution of a unichromosomal asexual nematode.</title>
        <authorList>
            <person name="Fradin H."/>
            <person name="Zegar C."/>
            <person name="Gutwein M."/>
            <person name="Lucas J."/>
            <person name="Kovtun M."/>
            <person name="Corcoran D."/>
            <person name="Baugh L.R."/>
            <person name="Kiontke K."/>
            <person name="Gunsalus K."/>
            <person name="Fitch D.H."/>
            <person name="Piano F."/>
        </authorList>
    </citation>
    <scope>NUCLEOTIDE SEQUENCE [LARGE SCALE GENOMIC DNA]</scope>
    <source>
        <strain evidence="1">PF1309</strain>
    </source>
</reference>
<dbReference type="GO" id="GO:0110032">
    <property type="term" value="P:positive regulation of G2/MI transition of meiotic cell cycle"/>
    <property type="evidence" value="ECO:0007669"/>
    <property type="project" value="TreeGrafter"/>
</dbReference>
<dbReference type="Gene3D" id="3.40.250.10">
    <property type="entry name" value="Rhodanese-like domain"/>
    <property type="match status" value="1"/>
</dbReference>
<keyword evidence="2" id="KW-1185">Reference proteome</keyword>
<dbReference type="GO" id="GO:0000086">
    <property type="term" value="P:G2/M transition of mitotic cell cycle"/>
    <property type="evidence" value="ECO:0007669"/>
    <property type="project" value="TreeGrafter"/>
</dbReference>
<sequence length="222" mass="26136">MQSHPSFRSSDDETSRDSGFVDLEQEQAEMIMQTEFTTAQMDFSFSSINTSREMTLCEKLELDKLMLEDGKPSIQMQLRRSTRKPLSDLNLNRLADTFQWHLETVTCRADSTAFRRISADTLYGLLTSMTDQQFNSKANVLRSKDRLRNMHHYPRVDFMEMYVVNEGYRNFYHFINDKNITSVCEPHSYIAMVDRRFSEHLKKFDFHKSRSGCTSMKKSRTK</sequence>
<dbReference type="STRING" id="2018661.A0A2A2L5E3"/>
<gene>
    <name evidence="1" type="ORF">WR25_01325</name>
</gene>
<dbReference type="PANTHER" id="PTHR10828">
    <property type="entry name" value="M-PHASE INDUCER PHOSPHATASE DUAL SPECIFICITY PHOSPHATASE CDC25"/>
    <property type="match status" value="1"/>
</dbReference>
<evidence type="ECO:0000313" key="2">
    <source>
        <dbReference type="Proteomes" id="UP000218231"/>
    </source>
</evidence>
<dbReference type="GO" id="GO:0010971">
    <property type="term" value="P:positive regulation of G2/M transition of mitotic cell cycle"/>
    <property type="evidence" value="ECO:0007669"/>
    <property type="project" value="TreeGrafter"/>
</dbReference>
<dbReference type="InterPro" id="IPR036873">
    <property type="entry name" value="Rhodanese-like_dom_sf"/>
</dbReference>
<organism evidence="1 2">
    <name type="scientific">Diploscapter pachys</name>
    <dbReference type="NCBI Taxonomy" id="2018661"/>
    <lineage>
        <taxon>Eukaryota</taxon>
        <taxon>Metazoa</taxon>
        <taxon>Ecdysozoa</taxon>
        <taxon>Nematoda</taxon>
        <taxon>Chromadorea</taxon>
        <taxon>Rhabditida</taxon>
        <taxon>Rhabditina</taxon>
        <taxon>Rhabditomorpha</taxon>
        <taxon>Rhabditoidea</taxon>
        <taxon>Rhabditidae</taxon>
        <taxon>Diploscapter</taxon>
    </lineage>
</organism>
<dbReference type="Proteomes" id="UP000218231">
    <property type="component" value="Unassembled WGS sequence"/>
</dbReference>
<evidence type="ECO:0000313" key="1">
    <source>
        <dbReference type="EMBL" id="PAV81412.1"/>
    </source>
</evidence>